<name>A0ABW8ATG5_9ACTN</name>
<dbReference type="Gene3D" id="3.30.2030.20">
    <property type="match status" value="1"/>
</dbReference>
<keyword evidence="4" id="KW-0472">Membrane</keyword>
<evidence type="ECO:0000256" key="2">
    <source>
        <dbReference type="ARBA" id="ARBA00022475"/>
    </source>
</evidence>
<evidence type="ECO:0000256" key="6">
    <source>
        <dbReference type="ARBA" id="ARBA00023288"/>
    </source>
</evidence>
<keyword evidence="6 7" id="KW-0449">Lipoprotein</keyword>
<keyword evidence="3" id="KW-0732">Signal</keyword>
<evidence type="ECO:0000256" key="3">
    <source>
        <dbReference type="ARBA" id="ARBA00022729"/>
    </source>
</evidence>
<dbReference type="Pfam" id="PF16708">
    <property type="entry name" value="LppA"/>
    <property type="match status" value="1"/>
</dbReference>
<evidence type="ECO:0000313" key="7">
    <source>
        <dbReference type="EMBL" id="MFI7589177.1"/>
    </source>
</evidence>
<evidence type="ECO:0000313" key="8">
    <source>
        <dbReference type="Proteomes" id="UP001612915"/>
    </source>
</evidence>
<organism evidence="7 8">
    <name type="scientific">Spongisporangium articulatum</name>
    <dbReference type="NCBI Taxonomy" id="3362603"/>
    <lineage>
        <taxon>Bacteria</taxon>
        <taxon>Bacillati</taxon>
        <taxon>Actinomycetota</taxon>
        <taxon>Actinomycetes</taxon>
        <taxon>Kineosporiales</taxon>
        <taxon>Kineosporiaceae</taxon>
        <taxon>Spongisporangium</taxon>
    </lineage>
</organism>
<evidence type="ECO:0000256" key="4">
    <source>
        <dbReference type="ARBA" id="ARBA00023136"/>
    </source>
</evidence>
<dbReference type="Proteomes" id="UP001612915">
    <property type="component" value="Unassembled WGS sequence"/>
</dbReference>
<reference evidence="7 8" key="1">
    <citation type="submission" date="2024-10" db="EMBL/GenBank/DDBJ databases">
        <title>The Natural Products Discovery Center: Release of the First 8490 Sequenced Strains for Exploring Actinobacteria Biosynthetic Diversity.</title>
        <authorList>
            <person name="Kalkreuter E."/>
            <person name="Kautsar S.A."/>
            <person name="Yang D."/>
            <person name="Bader C.D."/>
            <person name="Teijaro C.N."/>
            <person name="Fluegel L."/>
            <person name="Davis C.M."/>
            <person name="Simpson J.R."/>
            <person name="Lauterbach L."/>
            <person name="Steele A.D."/>
            <person name="Gui C."/>
            <person name="Meng S."/>
            <person name="Li G."/>
            <person name="Viehrig K."/>
            <person name="Ye F."/>
            <person name="Su P."/>
            <person name="Kiefer A.F."/>
            <person name="Nichols A."/>
            <person name="Cepeda A.J."/>
            <person name="Yan W."/>
            <person name="Fan B."/>
            <person name="Jiang Y."/>
            <person name="Adhikari A."/>
            <person name="Zheng C.-J."/>
            <person name="Schuster L."/>
            <person name="Cowan T.M."/>
            <person name="Smanski M.J."/>
            <person name="Chevrette M.G."/>
            <person name="De Carvalho L.P.S."/>
            <person name="Shen B."/>
        </authorList>
    </citation>
    <scope>NUCLEOTIDE SEQUENCE [LARGE SCALE GENOMIC DNA]</scope>
    <source>
        <strain evidence="7 8">NPDC049639</strain>
    </source>
</reference>
<dbReference type="InterPro" id="IPR032018">
    <property type="entry name" value="LppA/LppB/LprP"/>
</dbReference>
<accession>A0ABW8ATG5</accession>
<keyword evidence="8" id="KW-1185">Reference proteome</keyword>
<evidence type="ECO:0000256" key="5">
    <source>
        <dbReference type="ARBA" id="ARBA00023139"/>
    </source>
</evidence>
<protein>
    <submittedName>
        <fullName evidence="7">LppA family lipoprotein</fullName>
    </submittedName>
</protein>
<sequence length="197" mass="21370">MERLTVVVRRRALRPVALGLLAVMLTGCPGRGEGNDMESAQAQLQARPSYEAAEADYLAMLNEMRAAFNAVNPDLLWLDKPGVFNEGFCAPPFSDVDQAASANYDSGDAAGELTPAQWEQAAQGVAAVGARHGFTHVERLKNGPSQFYVVLHGRWDDKVEFGYEANRVVLSVYGACFIRTVPATPYDPFTEDATPSS</sequence>
<proteinExistence type="predicted"/>
<dbReference type="PROSITE" id="PS51257">
    <property type="entry name" value="PROKAR_LIPOPROTEIN"/>
    <property type="match status" value="1"/>
</dbReference>
<comment type="subcellular location">
    <subcellularLocation>
        <location evidence="1">Cell membrane</location>
        <topology evidence="1">Lipid-anchor</topology>
    </subcellularLocation>
</comment>
<comment type="caution">
    <text evidence="7">The sequence shown here is derived from an EMBL/GenBank/DDBJ whole genome shotgun (WGS) entry which is preliminary data.</text>
</comment>
<gene>
    <name evidence="7" type="ORF">ACIB24_19100</name>
</gene>
<keyword evidence="5" id="KW-0564">Palmitate</keyword>
<keyword evidence="2" id="KW-1003">Cell membrane</keyword>
<evidence type="ECO:0000256" key="1">
    <source>
        <dbReference type="ARBA" id="ARBA00004193"/>
    </source>
</evidence>
<dbReference type="EMBL" id="JBITLV010000007">
    <property type="protein sequence ID" value="MFI7589177.1"/>
    <property type="molecule type" value="Genomic_DNA"/>
</dbReference>
<dbReference type="RefSeq" id="WP_398283643.1">
    <property type="nucleotide sequence ID" value="NZ_JBITLV010000007.1"/>
</dbReference>